<dbReference type="RefSeq" id="WP_115548023.1">
    <property type="nucleotide sequence ID" value="NZ_QRGP01000001.1"/>
</dbReference>
<keyword evidence="1" id="KW-0732">Signal</keyword>
<dbReference type="SUPFAM" id="SSF141571">
    <property type="entry name" value="Pentapeptide repeat-like"/>
    <property type="match status" value="1"/>
</dbReference>
<feature type="chain" id="PRO_5017067393" description="Pentapeptide repeat-containing protein" evidence="1">
    <location>
        <begin position="26"/>
        <end position="526"/>
    </location>
</feature>
<dbReference type="OrthoDB" id="7593266at2"/>
<keyword evidence="3" id="KW-1185">Reference proteome</keyword>
<dbReference type="PANTHER" id="PTHR37549">
    <property type="entry name" value="LIPOPROTEIN LPRI"/>
    <property type="match status" value="1"/>
</dbReference>
<dbReference type="Pfam" id="PF00805">
    <property type="entry name" value="Pentapeptide"/>
    <property type="match status" value="1"/>
</dbReference>
<dbReference type="AlphaFoldDB" id="A0A371BFW8"/>
<sequence>MRQFVGLKWMAVVGLAVGAIVPATASAKTCQEVLSEPDLIEEGVTPTSEFGSGLIDIDGTKITTPEALRAALANNRGKVPIVKGGDFNGWNFARIGFPVTNICFFQSKLARTVWDDGSYPGIGFVEADLASASFRNAQLENVLLRESFLTDADMQGARLDSGLFDGGWGGGISNWNLSGANLRGFRFECGLTLSDGCPLDRSGVKFTNVDFSDADLSTYPFWGQADYSGAMLANTKVSPRHLTDIIGAKVKGSVILKGGESEVLLSSAEFGELQRQAFVAKTAGEGPSFPCARAESDVERLICREQAYGLHGWDRMLAQIYADLKARNPSIAQDQRKWLAGRSVCKDEVCLSLLYAARVKELRLKMGEPELLKRGESALFIFETVDFSDVFRRSELFKRIVPVLVGASLGEAVVERAANGSYSISGESIAANAHMCSVSGENLRFDRKSGWFSAFDLKAKQPPAAVFQAYRDQIDFPASGHPTEEEFPGSSDFASCGARASLMQMRRIDVPIELIAKKKGTYNEGY</sequence>
<evidence type="ECO:0000313" key="3">
    <source>
        <dbReference type="Proteomes" id="UP000263833"/>
    </source>
</evidence>
<reference evidence="3" key="1">
    <citation type="submission" date="2018-08" db="EMBL/GenBank/DDBJ databases">
        <authorList>
            <person name="Kim S.-J."/>
            <person name="Jung G.-Y."/>
        </authorList>
    </citation>
    <scope>NUCLEOTIDE SEQUENCE [LARGE SCALE GENOMIC DNA]</scope>
    <source>
        <strain evidence="3">GY_G</strain>
    </source>
</reference>
<name>A0A371BFW8_9SPHN</name>
<dbReference type="GO" id="GO:0005576">
    <property type="term" value="C:extracellular region"/>
    <property type="evidence" value="ECO:0007669"/>
    <property type="project" value="TreeGrafter"/>
</dbReference>
<evidence type="ECO:0008006" key="4">
    <source>
        <dbReference type="Google" id="ProtNLM"/>
    </source>
</evidence>
<accession>A0A371BFW8</accession>
<dbReference type="Gene3D" id="2.160.20.80">
    <property type="entry name" value="E3 ubiquitin-protein ligase SopA"/>
    <property type="match status" value="1"/>
</dbReference>
<evidence type="ECO:0000256" key="1">
    <source>
        <dbReference type="SAM" id="SignalP"/>
    </source>
</evidence>
<organism evidence="2 3">
    <name type="scientific">Sphingorhabdus pulchriflava</name>
    <dbReference type="NCBI Taxonomy" id="2292257"/>
    <lineage>
        <taxon>Bacteria</taxon>
        <taxon>Pseudomonadati</taxon>
        <taxon>Pseudomonadota</taxon>
        <taxon>Alphaproteobacteria</taxon>
        <taxon>Sphingomonadales</taxon>
        <taxon>Sphingomonadaceae</taxon>
        <taxon>Sphingorhabdus</taxon>
    </lineage>
</organism>
<dbReference type="EMBL" id="QRGP01000001">
    <property type="protein sequence ID" value="RDV06470.1"/>
    <property type="molecule type" value="Genomic_DNA"/>
</dbReference>
<evidence type="ECO:0000313" key="2">
    <source>
        <dbReference type="EMBL" id="RDV06470.1"/>
    </source>
</evidence>
<protein>
    <recommendedName>
        <fullName evidence="4">Pentapeptide repeat-containing protein</fullName>
    </recommendedName>
</protein>
<proteinExistence type="predicted"/>
<dbReference type="PANTHER" id="PTHR37549:SF1">
    <property type="entry name" value="LIPOPROTEIN LPRI"/>
    <property type="match status" value="1"/>
</dbReference>
<dbReference type="InterPro" id="IPR052755">
    <property type="entry name" value="Lysozyme_Inhibitor_LprI"/>
</dbReference>
<dbReference type="InterPro" id="IPR001646">
    <property type="entry name" value="5peptide_repeat"/>
</dbReference>
<feature type="signal peptide" evidence="1">
    <location>
        <begin position="1"/>
        <end position="25"/>
    </location>
</feature>
<dbReference type="Proteomes" id="UP000263833">
    <property type="component" value="Unassembled WGS sequence"/>
</dbReference>
<gene>
    <name evidence="2" type="ORF">DXH95_03325</name>
</gene>
<comment type="caution">
    <text evidence="2">The sequence shown here is derived from an EMBL/GenBank/DDBJ whole genome shotgun (WGS) entry which is preliminary data.</text>
</comment>